<reference evidence="2" key="1">
    <citation type="journal article" date="2024" name="Proc. Natl. Acad. Sci. U.S.A.">
        <title>Extraordinary preservation of gene collinearity over three hundred million years revealed in homosporous lycophytes.</title>
        <authorList>
            <person name="Li C."/>
            <person name="Wickell D."/>
            <person name="Kuo L.Y."/>
            <person name="Chen X."/>
            <person name="Nie B."/>
            <person name="Liao X."/>
            <person name="Peng D."/>
            <person name="Ji J."/>
            <person name="Jenkins J."/>
            <person name="Williams M."/>
            <person name="Shu S."/>
            <person name="Plott C."/>
            <person name="Barry K."/>
            <person name="Rajasekar S."/>
            <person name="Grimwood J."/>
            <person name="Han X."/>
            <person name="Sun S."/>
            <person name="Hou Z."/>
            <person name="He W."/>
            <person name="Dai G."/>
            <person name="Sun C."/>
            <person name="Schmutz J."/>
            <person name="Leebens-Mack J.H."/>
            <person name="Li F.W."/>
            <person name="Wang L."/>
        </authorList>
    </citation>
    <scope>NUCLEOTIDE SEQUENCE [LARGE SCALE GENOMIC DNA]</scope>
    <source>
        <strain evidence="2">cv. PW_Plant_1</strain>
    </source>
</reference>
<comment type="caution">
    <text evidence="1">The sequence shown here is derived from an EMBL/GenBank/DDBJ whole genome shotgun (WGS) entry which is preliminary data.</text>
</comment>
<dbReference type="EMBL" id="CM055108">
    <property type="protein sequence ID" value="KAJ7525567.1"/>
    <property type="molecule type" value="Genomic_DNA"/>
</dbReference>
<keyword evidence="2" id="KW-1185">Reference proteome</keyword>
<evidence type="ECO:0000313" key="2">
    <source>
        <dbReference type="Proteomes" id="UP001162992"/>
    </source>
</evidence>
<protein>
    <submittedName>
        <fullName evidence="1">Uncharacterized protein</fullName>
    </submittedName>
</protein>
<name>A0ACC2B722_DIPCM</name>
<proteinExistence type="predicted"/>
<accession>A0ACC2B722</accession>
<evidence type="ECO:0000313" key="1">
    <source>
        <dbReference type="EMBL" id="KAJ7525567.1"/>
    </source>
</evidence>
<dbReference type="Proteomes" id="UP001162992">
    <property type="component" value="Chromosome 17"/>
</dbReference>
<gene>
    <name evidence="1" type="ORF">O6H91_17G057000</name>
</gene>
<organism evidence="1 2">
    <name type="scientific">Diphasiastrum complanatum</name>
    <name type="common">Issler's clubmoss</name>
    <name type="synonym">Lycopodium complanatum</name>
    <dbReference type="NCBI Taxonomy" id="34168"/>
    <lineage>
        <taxon>Eukaryota</taxon>
        <taxon>Viridiplantae</taxon>
        <taxon>Streptophyta</taxon>
        <taxon>Embryophyta</taxon>
        <taxon>Tracheophyta</taxon>
        <taxon>Lycopodiopsida</taxon>
        <taxon>Lycopodiales</taxon>
        <taxon>Lycopodiaceae</taxon>
        <taxon>Lycopodioideae</taxon>
        <taxon>Diphasiastrum</taxon>
    </lineage>
</organism>
<sequence length="108" mass="12464">MEEFCNINMLFHIVLIFLVISNAASQDASSPQPDSTPAPTSDMPSINYYIAHGFLLWIAFGVLFPDGIMVSRYGQGRLPHSHHVHARIQVRKPMQWTYRQCLPYWMKK</sequence>